<feature type="non-terminal residue" evidence="1">
    <location>
        <position position="1"/>
    </location>
</feature>
<organism evidence="1 2">
    <name type="scientific">Hamiltosporidium tvaerminnensis</name>
    <dbReference type="NCBI Taxonomy" id="1176355"/>
    <lineage>
        <taxon>Eukaryota</taxon>
        <taxon>Fungi</taxon>
        <taxon>Fungi incertae sedis</taxon>
        <taxon>Microsporidia</taxon>
        <taxon>Dubosqiidae</taxon>
        <taxon>Hamiltosporidium</taxon>
    </lineage>
</organism>
<proteinExistence type="predicted"/>
<evidence type="ECO:0000313" key="1">
    <source>
        <dbReference type="EMBL" id="TBT96661.1"/>
    </source>
</evidence>
<reference evidence="1 2" key="1">
    <citation type="submission" date="2017-12" db="EMBL/GenBank/DDBJ databases">
        <authorList>
            <person name="Pombert J.-F."/>
            <person name="Haag K.L."/>
            <person name="Ebert D."/>
        </authorList>
    </citation>
    <scope>NUCLEOTIDE SEQUENCE [LARGE SCALE GENOMIC DNA]</scope>
    <source>
        <strain evidence="1">FI-OER-3-3</strain>
    </source>
</reference>
<gene>
    <name evidence="1" type="ORF">CWI37_2833p0010</name>
</gene>
<evidence type="ECO:0000313" key="2">
    <source>
        <dbReference type="Proteomes" id="UP000292362"/>
    </source>
</evidence>
<dbReference type="AlphaFoldDB" id="A0A4V2JTK6"/>
<dbReference type="EMBL" id="PITJ01002833">
    <property type="protein sequence ID" value="TBT96661.1"/>
    <property type="molecule type" value="Genomic_DNA"/>
</dbReference>
<dbReference type="VEuPathDB" id="MicrosporidiaDB:CWI37_2833p0010"/>
<dbReference type="Proteomes" id="UP000292362">
    <property type="component" value="Unassembled WGS sequence"/>
</dbReference>
<comment type="caution">
    <text evidence="1">The sequence shown here is derived from an EMBL/GenBank/DDBJ whole genome shotgun (WGS) entry which is preliminary data.</text>
</comment>
<accession>A0A4V2JTK6</accession>
<protein>
    <submittedName>
        <fullName evidence="1">Uncharacterized protein</fullName>
    </submittedName>
</protein>
<sequence length="153" mass="17953">KILLNQLTASNITKSILNIEFLLHFGYFIDDWINLKILEIIVREKSEEDISFNNLSYTNYNLKILRIKTATRRSFTSSIIDFIRTFHMVRSIDLIYFSIPDCQIDVLKEIFISRNDDLILNLVDCKPFSPVLVDLICITCKNKFVKSSMCYIK</sequence>
<name>A0A4V2JTK6_9MICR</name>